<dbReference type="AlphaFoldDB" id="A0A8H4PI74"/>
<feature type="non-terminal residue" evidence="2">
    <location>
        <position position="1"/>
    </location>
</feature>
<feature type="compositionally biased region" description="Low complexity" evidence="1">
    <location>
        <begin position="426"/>
        <end position="436"/>
    </location>
</feature>
<accession>A0A8H4PI74</accession>
<name>A0A8H4PI74_9HYPO</name>
<evidence type="ECO:0000313" key="3">
    <source>
        <dbReference type="Proteomes" id="UP000554235"/>
    </source>
</evidence>
<gene>
    <name evidence="2" type="ORF">FALBO_10870</name>
</gene>
<feature type="compositionally biased region" description="Polar residues" evidence="1">
    <location>
        <begin position="408"/>
        <end position="417"/>
    </location>
</feature>
<evidence type="ECO:0000256" key="1">
    <source>
        <dbReference type="SAM" id="MobiDB-lite"/>
    </source>
</evidence>
<protein>
    <submittedName>
        <fullName evidence="2">Uncharacterized protein</fullName>
    </submittedName>
</protein>
<comment type="caution">
    <text evidence="2">The sequence shown here is derived from an EMBL/GenBank/DDBJ whole genome shotgun (WGS) entry which is preliminary data.</text>
</comment>
<sequence length="530" mass="59254">MDGGPNRPNGDAPGPRDAKQANQQWLENLPISSLGMTYIVSQQSQQPPLPAVANPPIHAAAPPEPDYTLANTEGPYDGTADAVPRSYEIGESFTEMLGDWWDPEDNGATAMQLAPATPELPAPPKEQLELTKLSISGLTPAEEEVVRCLFREELIDENPTPSPEDEQNQIELPRVSQVFSHNRAPRLILSDKQRFSKVVSIVLRLSREQVQAFLEIYIHKFHVWLTWENHVATIPYADILGYALERRISIHVLLRESRPALPTDTITQQDKDRGVEFLESWFHKSMPGLVEQFKKWTSEDLLDFLPIAIEWELIQDGVDKTQIRSAVELGWLPREHIENVERDEAFLSKALSESPWIHPWKPSPFFGMIKCRVRPSPLLLADDEEHASDAVQDAPEEATLENPDLQDANDNNVTTPEPESDRQMTPGLPALPGLGPRPTVDQRHLLLDACRRTFPHVYITHVRGIAVSTLVEQGRAAFPHRFTYCPEGVFLTVRLPTFPSNAGQICDGAHGEAEDVATEADVAPRVPPPP</sequence>
<feature type="region of interest" description="Disordered" evidence="1">
    <location>
        <begin position="42"/>
        <end position="81"/>
    </location>
</feature>
<keyword evidence="3" id="KW-1185">Reference proteome</keyword>
<proteinExistence type="predicted"/>
<reference evidence="2 3" key="1">
    <citation type="submission" date="2020-01" db="EMBL/GenBank/DDBJ databases">
        <title>Identification and distribution of gene clusters putatively required for synthesis of sphingolipid metabolism inhibitors in phylogenetically diverse species of the filamentous fungus Fusarium.</title>
        <authorList>
            <person name="Kim H.-S."/>
            <person name="Busman M."/>
            <person name="Brown D.W."/>
            <person name="Divon H."/>
            <person name="Uhlig S."/>
            <person name="Proctor R.H."/>
        </authorList>
    </citation>
    <scope>NUCLEOTIDE SEQUENCE [LARGE SCALE GENOMIC DNA]</scope>
    <source>
        <strain evidence="2 3">NRRL 20459</strain>
    </source>
</reference>
<dbReference type="EMBL" id="JAADYS010001554">
    <property type="protein sequence ID" value="KAF4462317.1"/>
    <property type="molecule type" value="Genomic_DNA"/>
</dbReference>
<dbReference type="Proteomes" id="UP000554235">
    <property type="component" value="Unassembled WGS sequence"/>
</dbReference>
<dbReference type="OrthoDB" id="10252009at2759"/>
<evidence type="ECO:0000313" key="2">
    <source>
        <dbReference type="EMBL" id="KAF4462317.1"/>
    </source>
</evidence>
<organism evidence="2 3">
    <name type="scientific">Fusarium albosuccineum</name>
    <dbReference type="NCBI Taxonomy" id="1237068"/>
    <lineage>
        <taxon>Eukaryota</taxon>
        <taxon>Fungi</taxon>
        <taxon>Dikarya</taxon>
        <taxon>Ascomycota</taxon>
        <taxon>Pezizomycotina</taxon>
        <taxon>Sordariomycetes</taxon>
        <taxon>Hypocreomycetidae</taxon>
        <taxon>Hypocreales</taxon>
        <taxon>Nectriaceae</taxon>
        <taxon>Fusarium</taxon>
        <taxon>Fusarium decemcellulare species complex</taxon>
    </lineage>
</organism>
<feature type="region of interest" description="Disordered" evidence="1">
    <location>
        <begin position="1"/>
        <end position="23"/>
    </location>
</feature>
<feature type="region of interest" description="Disordered" evidence="1">
    <location>
        <begin position="385"/>
        <end position="436"/>
    </location>
</feature>